<feature type="compositionally biased region" description="Low complexity" evidence="2">
    <location>
        <begin position="290"/>
        <end position="303"/>
    </location>
</feature>
<evidence type="ECO:0000259" key="3">
    <source>
        <dbReference type="Pfam" id="PF00823"/>
    </source>
</evidence>
<dbReference type="InterPro" id="IPR000030">
    <property type="entry name" value="PPE_dom"/>
</dbReference>
<dbReference type="PANTHER" id="PTHR46766">
    <property type="entry name" value="GLUTAMINE-RICH PROTEIN 2"/>
    <property type="match status" value="1"/>
</dbReference>
<accession>A0AAE4UFY8</accession>
<evidence type="ECO:0000256" key="1">
    <source>
        <dbReference type="ARBA" id="ARBA00010652"/>
    </source>
</evidence>
<protein>
    <submittedName>
        <fullName evidence="5">PPE domain-containing protein</fullName>
    </submittedName>
</protein>
<feature type="compositionally biased region" description="Polar residues" evidence="2">
    <location>
        <begin position="367"/>
        <end position="379"/>
    </location>
</feature>
<dbReference type="EMBL" id="JAWLLD010000058">
    <property type="protein sequence ID" value="MDV7016003.1"/>
    <property type="molecule type" value="Genomic_DNA"/>
</dbReference>
<sequence>MDFAALPPEINSARMYAGPGSGPMLAAAATWDGLADELYTAATSYSSVVSGLTSGPWLGPSSAAMAAAAVPYVAWLTTTAGQALQTANQARAAALAYQSAFAMTVPPPVIAANRSLLMTLIATNVLGQNTPAIAATEAQYAEMWAQDAAAMYGYAASSAAAATLTPFTSPQPTTNPAGPAGQAAAVGQAAATTAGNTQATLSQLTTALPQTLQSLASPTPSTPPLSSLSSLNTVMSSMSSLGWITSAGLSNVNQIKSLFPATTAGSAATSPSSALPGGLGSATNALGSAKSTGLLSPSSSGGADTTMSAASGRSGTIGTLSVPPSWATRAAPTISPLASPLPISSTNAPAPATAGTPAGKYGAPLATPSTGRNESNSPANPARFNPRPTIIPHSPAGG</sequence>
<dbReference type="Proteomes" id="UP001187143">
    <property type="component" value="Unassembled WGS sequence"/>
</dbReference>
<dbReference type="GO" id="GO:0052572">
    <property type="term" value="P:response to host immune response"/>
    <property type="evidence" value="ECO:0007669"/>
    <property type="project" value="TreeGrafter"/>
</dbReference>
<dbReference type="Pfam" id="PF00823">
    <property type="entry name" value="PPE"/>
    <property type="match status" value="1"/>
</dbReference>
<dbReference type="Gene3D" id="1.20.1260.20">
    <property type="entry name" value="PPE superfamily"/>
    <property type="match status" value="1"/>
</dbReference>
<feature type="domain" description="PPE" evidence="3">
    <location>
        <begin position="2"/>
        <end position="165"/>
    </location>
</feature>
<feature type="compositionally biased region" description="Polar residues" evidence="2">
    <location>
        <begin position="305"/>
        <end position="319"/>
    </location>
</feature>
<proteinExistence type="inferred from homology"/>
<dbReference type="InterPro" id="IPR038332">
    <property type="entry name" value="PPE_sf"/>
</dbReference>
<feature type="region of interest" description="Disordered" evidence="2">
    <location>
        <begin position="338"/>
        <end position="398"/>
    </location>
</feature>
<gene>
    <name evidence="5" type="ORF">R4F53_27455</name>
</gene>
<evidence type="ECO:0000256" key="2">
    <source>
        <dbReference type="SAM" id="MobiDB-lite"/>
    </source>
</evidence>
<reference evidence="5" key="1">
    <citation type="submission" date="2023-10" db="EMBL/GenBank/DDBJ databases">
        <title>Characterization and genome sequence of Mycobacterium intracellulare ABSURDO, a novel pathogenic isolate with three colony morphotypes that vary in growth and acid-fastness.</title>
        <authorList>
            <person name="Jude B.A."/>
            <person name="Robinson R.T."/>
        </authorList>
    </citation>
    <scope>NUCLEOTIDE SEQUENCE</scope>
    <source>
        <strain evidence="5">ABSURDO Component B</strain>
    </source>
</reference>
<name>A0AAE4UFY8_MYCIT</name>
<feature type="domain" description="PPE family C-terminal" evidence="4">
    <location>
        <begin position="308"/>
        <end position="393"/>
    </location>
</feature>
<dbReference type="RefSeq" id="WP_008264000.1">
    <property type="nucleotide sequence ID" value="NZ_CP023150.1"/>
</dbReference>
<dbReference type="FunFam" id="1.20.1260.20:FF:000001">
    <property type="entry name" value="PPE family protein PPE41"/>
    <property type="match status" value="1"/>
</dbReference>
<feature type="compositionally biased region" description="Low complexity" evidence="2">
    <location>
        <begin position="338"/>
        <end position="364"/>
    </location>
</feature>
<dbReference type="PANTHER" id="PTHR46766:SF1">
    <property type="entry name" value="GLUTAMINE-RICH PROTEIN 2"/>
    <property type="match status" value="1"/>
</dbReference>
<organism evidence="5 6">
    <name type="scientific">Mycobacterium intracellulare</name>
    <dbReference type="NCBI Taxonomy" id="1767"/>
    <lineage>
        <taxon>Bacteria</taxon>
        <taxon>Bacillati</taxon>
        <taxon>Actinomycetota</taxon>
        <taxon>Actinomycetes</taxon>
        <taxon>Mycobacteriales</taxon>
        <taxon>Mycobacteriaceae</taxon>
        <taxon>Mycobacterium</taxon>
        <taxon>Mycobacterium avium complex (MAC)</taxon>
    </lineage>
</organism>
<evidence type="ECO:0000313" key="5">
    <source>
        <dbReference type="EMBL" id="MDV7016003.1"/>
    </source>
</evidence>
<evidence type="ECO:0000313" key="6">
    <source>
        <dbReference type="Proteomes" id="UP001187143"/>
    </source>
</evidence>
<dbReference type="Pfam" id="PF12484">
    <property type="entry name" value="PPE-SVP"/>
    <property type="match status" value="1"/>
</dbReference>
<feature type="region of interest" description="Disordered" evidence="2">
    <location>
        <begin position="290"/>
        <end position="324"/>
    </location>
</feature>
<evidence type="ECO:0000259" key="4">
    <source>
        <dbReference type="Pfam" id="PF12484"/>
    </source>
</evidence>
<dbReference type="SUPFAM" id="SSF140459">
    <property type="entry name" value="PE/PPE dimer-like"/>
    <property type="match status" value="1"/>
</dbReference>
<comment type="similarity">
    <text evidence="1">Belongs to the mycobacterial PPE family.</text>
</comment>
<comment type="caution">
    <text evidence="5">The sequence shown here is derived from an EMBL/GenBank/DDBJ whole genome shotgun (WGS) entry which is preliminary data.</text>
</comment>
<dbReference type="InterPro" id="IPR022171">
    <property type="entry name" value="PPE_C"/>
</dbReference>
<dbReference type="AlphaFoldDB" id="A0AAE4UFY8"/>